<name>A0AA97NV79_PYRO3</name>
<gene>
    <name evidence="1" type="ORF">OOU_Y34scaffold00633g11</name>
</gene>
<reference evidence="1" key="1">
    <citation type="journal article" date="2012" name="PLoS Genet.">
        <title>Comparative analysis of the genomes of two field isolates of the rice blast fungus Magnaporthe oryzae.</title>
        <authorList>
            <person name="Xue M."/>
            <person name="Yang J."/>
            <person name="Li Z."/>
            <person name="Hu S."/>
            <person name="Yao N."/>
            <person name="Dean R.A."/>
            <person name="Zhao W."/>
            <person name="Shen M."/>
            <person name="Zhang H."/>
            <person name="Li C."/>
            <person name="Liu L."/>
            <person name="Cao L."/>
            <person name="Xu X."/>
            <person name="Xing Y."/>
            <person name="Hsiang T."/>
            <person name="Zhang Z."/>
            <person name="Xu J.R."/>
            <person name="Peng Y.L."/>
        </authorList>
    </citation>
    <scope>NUCLEOTIDE SEQUENCE</scope>
    <source>
        <strain evidence="1">Y34</strain>
    </source>
</reference>
<proteinExistence type="predicted"/>
<dbReference type="Proteomes" id="UP000011086">
    <property type="component" value="Unassembled WGS sequence"/>
</dbReference>
<sequence length="35" mass="3986">MWEFWASMFDGGFINGKQLARGRGNESSISARHKL</sequence>
<protein>
    <submittedName>
        <fullName evidence="1">Uncharacterized protein</fullName>
    </submittedName>
</protein>
<organism evidence="1">
    <name type="scientific">Pyricularia oryzae (strain Y34)</name>
    <name type="common">Rice blast fungus</name>
    <name type="synonym">Magnaporthe oryzae</name>
    <dbReference type="NCBI Taxonomy" id="1143189"/>
    <lineage>
        <taxon>Eukaryota</taxon>
        <taxon>Fungi</taxon>
        <taxon>Dikarya</taxon>
        <taxon>Ascomycota</taxon>
        <taxon>Pezizomycotina</taxon>
        <taxon>Sordariomycetes</taxon>
        <taxon>Sordariomycetidae</taxon>
        <taxon>Magnaporthales</taxon>
        <taxon>Pyriculariaceae</taxon>
        <taxon>Pyricularia</taxon>
    </lineage>
</organism>
<dbReference type="AlphaFoldDB" id="A0AA97NV79"/>
<accession>A0AA97NV79</accession>
<evidence type="ECO:0000313" key="1">
    <source>
        <dbReference type="EMBL" id="ELQ36837.1"/>
    </source>
</evidence>
<dbReference type="EMBL" id="JH793757">
    <property type="protein sequence ID" value="ELQ36837.1"/>
    <property type="molecule type" value="Genomic_DNA"/>
</dbReference>